<dbReference type="Proteomes" id="UP000823674">
    <property type="component" value="Unassembled WGS sequence"/>
</dbReference>
<comment type="caution">
    <text evidence="1">The sequence shown here is derived from an EMBL/GenBank/DDBJ whole genome shotgun (WGS) entry which is preliminary data.</text>
</comment>
<proteinExistence type="predicted"/>
<organism evidence="1 2">
    <name type="scientific">Brassica rapa subsp. trilocularis</name>
    <dbReference type="NCBI Taxonomy" id="1813537"/>
    <lineage>
        <taxon>Eukaryota</taxon>
        <taxon>Viridiplantae</taxon>
        <taxon>Streptophyta</taxon>
        <taxon>Embryophyta</taxon>
        <taxon>Tracheophyta</taxon>
        <taxon>Spermatophyta</taxon>
        <taxon>Magnoliopsida</taxon>
        <taxon>eudicotyledons</taxon>
        <taxon>Gunneridae</taxon>
        <taxon>Pentapetalae</taxon>
        <taxon>rosids</taxon>
        <taxon>malvids</taxon>
        <taxon>Brassicales</taxon>
        <taxon>Brassicaceae</taxon>
        <taxon>Brassiceae</taxon>
        <taxon>Brassica</taxon>
    </lineage>
</organism>
<sequence length="213" mass="24302">MITVNWSCDMEQGHEDTMMGSHPGGRVTACSVRLDGRPYSRTGRNVLGSVRVPYDISPCPDELTIRYCFLGLKSLEWYPIGALVFFDCWFKAIGSILRTSDRPSRNIDRVISGHLRSGMSQRWYQSMQKHRDKIERVNCAYRGYYHYARVCYPHGRVHYCPVKSRFYTSNTSPDLCVIDVKLGVVWGPIQSDATAHDHLDALILPVSQFSSLC</sequence>
<evidence type="ECO:0000313" key="1">
    <source>
        <dbReference type="EMBL" id="KAG5374487.1"/>
    </source>
</evidence>
<protein>
    <submittedName>
        <fullName evidence="1">Uncharacterized protein</fullName>
    </submittedName>
</protein>
<accession>A0ABQ7KKL8</accession>
<keyword evidence="2" id="KW-1185">Reference proteome</keyword>
<dbReference type="EMBL" id="JADBGQ010000016">
    <property type="protein sequence ID" value="KAG5374487.1"/>
    <property type="molecule type" value="Genomic_DNA"/>
</dbReference>
<evidence type="ECO:0000313" key="2">
    <source>
        <dbReference type="Proteomes" id="UP000823674"/>
    </source>
</evidence>
<name>A0ABQ7KKL8_BRACM</name>
<reference evidence="1 2" key="1">
    <citation type="submission" date="2021-03" db="EMBL/GenBank/DDBJ databases">
        <authorList>
            <person name="King G.J."/>
            <person name="Bancroft I."/>
            <person name="Baten A."/>
            <person name="Bloomfield J."/>
            <person name="Borpatragohain P."/>
            <person name="He Z."/>
            <person name="Irish N."/>
            <person name="Irwin J."/>
            <person name="Liu K."/>
            <person name="Mauleon R.P."/>
            <person name="Moore J."/>
            <person name="Morris R."/>
            <person name="Ostergaard L."/>
            <person name="Wang B."/>
            <person name="Wells R."/>
        </authorList>
    </citation>
    <scope>NUCLEOTIDE SEQUENCE [LARGE SCALE GENOMIC DNA]</scope>
    <source>
        <strain evidence="1">R-o-18</strain>
        <tissue evidence="1">Leaf</tissue>
    </source>
</reference>
<gene>
    <name evidence="1" type="primary">A05p028050.1_BraROA</name>
    <name evidence="1" type="ORF">IGI04_042201</name>
</gene>